<dbReference type="GO" id="GO:0009055">
    <property type="term" value="F:electron transfer activity"/>
    <property type="evidence" value="ECO:0007669"/>
    <property type="project" value="InterPro"/>
</dbReference>
<evidence type="ECO:0000313" key="2">
    <source>
        <dbReference type="Proteomes" id="UP000436483"/>
    </source>
</evidence>
<comment type="caution">
    <text evidence="1">The sequence shown here is derived from an EMBL/GenBank/DDBJ whole genome shotgun (WGS) entry which is preliminary data.</text>
</comment>
<organism evidence="1 2">
    <name type="scientific">Microvirga makkahensis</name>
    <dbReference type="NCBI Taxonomy" id="1128670"/>
    <lineage>
        <taxon>Bacteria</taxon>
        <taxon>Pseudomonadati</taxon>
        <taxon>Pseudomonadota</taxon>
        <taxon>Alphaproteobacteria</taxon>
        <taxon>Hyphomicrobiales</taxon>
        <taxon>Methylobacteriaceae</taxon>
        <taxon>Microvirga</taxon>
    </lineage>
</organism>
<protein>
    <submittedName>
        <fullName evidence="1">Uncharacterized protein</fullName>
    </submittedName>
</protein>
<evidence type="ECO:0000313" key="1">
    <source>
        <dbReference type="EMBL" id="MXQ14540.1"/>
    </source>
</evidence>
<dbReference type="Proteomes" id="UP000436483">
    <property type="component" value="Unassembled WGS sequence"/>
</dbReference>
<gene>
    <name evidence="1" type="ORF">GR328_24430</name>
</gene>
<dbReference type="EMBL" id="WURB01000037">
    <property type="protein sequence ID" value="MXQ14540.1"/>
    <property type="molecule type" value="Genomic_DNA"/>
</dbReference>
<keyword evidence="2" id="KW-1185">Reference proteome</keyword>
<dbReference type="InterPro" id="IPR035973">
    <property type="entry name" value="Cyt_c_oxidase_su3-like_sf"/>
</dbReference>
<proteinExistence type="predicted"/>
<reference evidence="1 2" key="2">
    <citation type="submission" date="2020-01" db="EMBL/GenBank/DDBJ databases">
        <title>Microvirga sp. nov., an arsenate reduction bacterium isolated from Tibet hotspring sediments.</title>
        <authorList>
            <person name="Xian W.-D."/>
            <person name="Li W.-J."/>
        </authorList>
    </citation>
    <scope>NUCLEOTIDE SEQUENCE [LARGE SCALE GENOMIC DNA]</scope>
    <source>
        <strain evidence="1 2">KCTC 23863</strain>
    </source>
</reference>
<accession>A0A7X3SRM5</accession>
<dbReference type="SUPFAM" id="SSF81452">
    <property type="entry name" value="Cytochrome c oxidase subunit III-like"/>
    <property type="match status" value="1"/>
</dbReference>
<dbReference type="AlphaFoldDB" id="A0A7X3SRM5"/>
<dbReference type="GO" id="GO:0016020">
    <property type="term" value="C:membrane"/>
    <property type="evidence" value="ECO:0007669"/>
    <property type="project" value="InterPro"/>
</dbReference>
<sequence length="115" mass="12134">MMWVPILTAIVTCGLRFLVFAVSRAVHPAPGGIDTLVPITSGRLAALAVEARIVGLCRAAHLQLGGAVAPGLGFIVILAAVDFPDSVANLKNGTAFWQMVDPVWVVMYRHVCLIG</sequence>
<dbReference type="OrthoDB" id="9810850at2"/>
<reference evidence="1 2" key="1">
    <citation type="submission" date="2019-12" db="EMBL/GenBank/DDBJ databases">
        <authorList>
            <person name="Yuan C.-G."/>
        </authorList>
    </citation>
    <scope>NUCLEOTIDE SEQUENCE [LARGE SCALE GENOMIC DNA]</scope>
    <source>
        <strain evidence="1 2">KCTC 23863</strain>
    </source>
</reference>
<name>A0A7X3SRM5_9HYPH</name>